<keyword evidence="1" id="KW-1133">Transmembrane helix</keyword>
<keyword evidence="1" id="KW-0812">Transmembrane</keyword>
<sequence>MAGNYVDIVSGEAMNSREVNSVFIVTNIFTSWVSVPVQIFFTWRIWRFKNPIRWAFVVFLSPCILFHFAMGIVMATAIWIKRNNPNAISRSTMMAIKYPGRLTHIAFCFIIAPIYDNMFLANLNARSYIREGVDRVIEFEKSGATSGLSSVRDCSIQMVSMMKGSKRDTTLIDSTNSTVEGKMQIRMETVRYEKYDNVPLT</sequence>
<accession>A0A9W8J4X0</accession>
<comment type="caution">
    <text evidence="2">The sequence shown here is derived from an EMBL/GenBank/DDBJ whole genome shotgun (WGS) entry which is preliminary data.</text>
</comment>
<feature type="transmembrane region" description="Helical" evidence="1">
    <location>
        <begin position="55"/>
        <end position="80"/>
    </location>
</feature>
<feature type="transmembrane region" description="Helical" evidence="1">
    <location>
        <begin position="100"/>
        <end position="120"/>
    </location>
</feature>
<dbReference type="Proteomes" id="UP001140091">
    <property type="component" value="Unassembled WGS sequence"/>
</dbReference>
<name>A0A9W8J4X0_9AGAR</name>
<reference evidence="2" key="1">
    <citation type="submission" date="2022-06" db="EMBL/GenBank/DDBJ databases">
        <title>Genome Sequence of Candolleomyces eurysporus.</title>
        <authorList>
            <person name="Buettner E."/>
        </authorList>
    </citation>
    <scope>NUCLEOTIDE SEQUENCE</scope>
    <source>
        <strain evidence="2">VTCC 930004</strain>
    </source>
</reference>
<protein>
    <submittedName>
        <fullName evidence="2">Uncharacterized protein</fullName>
    </submittedName>
</protein>
<keyword evidence="3" id="KW-1185">Reference proteome</keyword>
<evidence type="ECO:0000313" key="3">
    <source>
        <dbReference type="Proteomes" id="UP001140091"/>
    </source>
</evidence>
<evidence type="ECO:0000313" key="2">
    <source>
        <dbReference type="EMBL" id="KAJ2924550.1"/>
    </source>
</evidence>
<feature type="transmembrane region" description="Helical" evidence="1">
    <location>
        <begin position="22"/>
        <end position="43"/>
    </location>
</feature>
<dbReference type="AlphaFoldDB" id="A0A9W8J4X0"/>
<dbReference type="OrthoDB" id="3161836at2759"/>
<keyword evidence="1" id="KW-0472">Membrane</keyword>
<evidence type="ECO:0000256" key="1">
    <source>
        <dbReference type="SAM" id="Phobius"/>
    </source>
</evidence>
<proteinExistence type="predicted"/>
<organism evidence="2 3">
    <name type="scientific">Candolleomyces eurysporus</name>
    <dbReference type="NCBI Taxonomy" id="2828524"/>
    <lineage>
        <taxon>Eukaryota</taxon>
        <taxon>Fungi</taxon>
        <taxon>Dikarya</taxon>
        <taxon>Basidiomycota</taxon>
        <taxon>Agaricomycotina</taxon>
        <taxon>Agaricomycetes</taxon>
        <taxon>Agaricomycetidae</taxon>
        <taxon>Agaricales</taxon>
        <taxon>Agaricineae</taxon>
        <taxon>Psathyrellaceae</taxon>
        <taxon>Candolleomyces</taxon>
    </lineage>
</organism>
<feature type="non-terminal residue" evidence="2">
    <location>
        <position position="201"/>
    </location>
</feature>
<dbReference type="EMBL" id="JANBPK010001215">
    <property type="protein sequence ID" value="KAJ2924550.1"/>
    <property type="molecule type" value="Genomic_DNA"/>
</dbReference>
<gene>
    <name evidence="2" type="ORF">H1R20_g12539</name>
</gene>